<gene>
    <name evidence="4 6" type="primary">surE</name>
    <name evidence="6" type="ORF">ENT52_04400</name>
</gene>
<dbReference type="InterPro" id="IPR036523">
    <property type="entry name" value="SurE-like_sf"/>
</dbReference>
<comment type="cofactor">
    <cofactor evidence="4">
        <name>a divalent metal cation</name>
        <dbReference type="ChEBI" id="CHEBI:60240"/>
    </cofactor>
    <text evidence="4">Binds 1 divalent metal cation per subunit.</text>
</comment>
<comment type="similarity">
    <text evidence="1 4">Belongs to the SurE nucleotidase family.</text>
</comment>
<dbReference type="GO" id="GO:0046872">
    <property type="term" value="F:metal ion binding"/>
    <property type="evidence" value="ECO:0007669"/>
    <property type="project" value="UniProtKB-UniRule"/>
</dbReference>
<dbReference type="EC" id="3.1.3.5" evidence="4"/>
<dbReference type="PANTHER" id="PTHR30457:SF0">
    <property type="entry name" value="PHOSPHATASE, PUTATIVE (AFU_ORTHOLOGUE AFUA_4G01070)-RELATED"/>
    <property type="match status" value="1"/>
</dbReference>
<dbReference type="GO" id="GO:0005737">
    <property type="term" value="C:cytoplasm"/>
    <property type="evidence" value="ECO:0007669"/>
    <property type="project" value="UniProtKB-SubCell"/>
</dbReference>
<dbReference type="GO" id="GO:0000166">
    <property type="term" value="F:nucleotide binding"/>
    <property type="evidence" value="ECO:0007669"/>
    <property type="project" value="UniProtKB-KW"/>
</dbReference>
<dbReference type="PANTHER" id="PTHR30457">
    <property type="entry name" value="5'-NUCLEOTIDASE SURE"/>
    <property type="match status" value="1"/>
</dbReference>
<dbReference type="SUPFAM" id="SSF64167">
    <property type="entry name" value="SurE-like"/>
    <property type="match status" value="1"/>
</dbReference>
<organism evidence="6">
    <name type="scientific">Archaeoglobus fulgidus</name>
    <dbReference type="NCBI Taxonomy" id="2234"/>
    <lineage>
        <taxon>Archaea</taxon>
        <taxon>Methanobacteriati</taxon>
        <taxon>Methanobacteriota</taxon>
        <taxon>Archaeoglobi</taxon>
        <taxon>Archaeoglobales</taxon>
        <taxon>Archaeoglobaceae</taxon>
        <taxon>Archaeoglobus</taxon>
    </lineage>
</organism>
<evidence type="ECO:0000256" key="4">
    <source>
        <dbReference type="HAMAP-Rule" id="MF_00060"/>
    </source>
</evidence>
<evidence type="ECO:0000256" key="2">
    <source>
        <dbReference type="ARBA" id="ARBA00022723"/>
    </source>
</evidence>
<feature type="domain" description="Survival protein SurE-like phosphatase/nucleotidase" evidence="5">
    <location>
        <begin position="2"/>
        <end position="192"/>
    </location>
</feature>
<dbReference type="EMBL" id="DSYZ01000089">
    <property type="protein sequence ID" value="HGT82949.1"/>
    <property type="molecule type" value="Genomic_DNA"/>
</dbReference>
<feature type="binding site" evidence="4">
    <location>
        <position position="38"/>
    </location>
    <ligand>
        <name>a divalent metal cation</name>
        <dbReference type="ChEBI" id="CHEBI:60240"/>
    </ligand>
</feature>
<keyword evidence="3 4" id="KW-0378">Hydrolase</keyword>
<comment type="function">
    <text evidence="4">Nucleotidase that shows phosphatase activity on nucleoside 5'-monophosphates.</text>
</comment>
<dbReference type="NCBIfam" id="NF001491">
    <property type="entry name" value="PRK00346.2-1"/>
    <property type="match status" value="1"/>
</dbReference>
<evidence type="ECO:0000256" key="3">
    <source>
        <dbReference type="ARBA" id="ARBA00022801"/>
    </source>
</evidence>
<reference evidence="6" key="1">
    <citation type="journal article" date="2020" name="mSystems">
        <title>Genome- and Community-Level Interaction Insights into Carbon Utilization and Element Cycling Functions of Hydrothermarchaeota in Hydrothermal Sediment.</title>
        <authorList>
            <person name="Zhou Z."/>
            <person name="Liu Y."/>
            <person name="Xu W."/>
            <person name="Pan J."/>
            <person name="Luo Z.H."/>
            <person name="Li M."/>
        </authorList>
    </citation>
    <scope>NUCLEOTIDE SEQUENCE [LARGE SCALE GENOMIC DNA]</scope>
    <source>
        <strain evidence="6">SpSt-587</strain>
    </source>
</reference>
<keyword evidence="2 4" id="KW-0479">Metal-binding</keyword>
<comment type="caution">
    <text evidence="6">The sequence shown here is derived from an EMBL/GenBank/DDBJ whole genome shotgun (WGS) entry which is preliminary data.</text>
</comment>
<comment type="catalytic activity">
    <reaction evidence="4">
        <text>a ribonucleoside 5'-phosphate + H2O = a ribonucleoside + phosphate</text>
        <dbReference type="Rhea" id="RHEA:12484"/>
        <dbReference type="ChEBI" id="CHEBI:15377"/>
        <dbReference type="ChEBI" id="CHEBI:18254"/>
        <dbReference type="ChEBI" id="CHEBI:43474"/>
        <dbReference type="ChEBI" id="CHEBI:58043"/>
        <dbReference type="EC" id="3.1.3.5"/>
    </reaction>
</comment>
<feature type="binding site" evidence="4">
    <location>
        <position position="8"/>
    </location>
    <ligand>
        <name>a divalent metal cation</name>
        <dbReference type="ChEBI" id="CHEBI:60240"/>
    </ligand>
</feature>
<accession>A0A7J3M2C3</accession>
<sequence>MILLTNDDGIHSAGLRRAYETLAEIDEVVVVAPITQMSAVGRSISIMHPVRIYEMEINGMKAFAIDGTPTDAVILGIYEIIKDIPDLTVCGINLGENLSTEAVTTSGTVCSALEAATQGSKAIAISMEMHDREKFEPTCNYDFENAKKVLRWVARKVIEEGLPKNVDVLNVNVPRRFNGKIKITRLARKMYETRVEKRVDPRGREYYWIHGIEVESAEEGTDIYALRKGFASITPISLNMSTIVLEGWEDEWESQRFEISA</sequence>
<dbReference type="AlphaFoldDB" id="A0A7J3M2C3"/>
<dbReference type="InterPro" id="IPR002828">
    <property type="entry name" value="SurE-like_Pase/nucleotidase"/>
</dbReference>
<proteinExistence type="inferred from homology"/>
<dbReference type="HAMAP" id="MF_00060">
    <property type="entry name" value="SurE"/>
    <property type="match status" value="1"/>
</dbReference>
<dbReference type="Pfam" id="PF01975">
    <property type="entry name" value="SurE"/>
    <property type="match status" value="1"/>
</dbReference>
<feature type="binding site" evidence="4">
    <location>
        <position position="7"/>
    </location>
    <ligand>
        <name>a divalent metal cation</name>
        <dbReference type="ChEBI" id="CHEBI:60240"/>
    </ligand>
</feature>
<dbReference type="NCBIfam" id="TIGR00087">
    <property type="entry name" value="surE"/>
    <property type="match status" value="1"/>
</dbReference>
<evidence type="ECO:0000256" key="1">
    <source>
        <dbReference type="ARBA" id="ARBA00011062"/>
    </source>
</evidence>
<dbReference type="InterPro" id="IPR030048">
    <property type="entry name" value="SurE"/>
</dbReference>
<evidence type="ECO:0000313" key="6">
    <source>
        <dbReference type="EMBL" id="HGT82949.1"/>
    </source>
</evidence>
<name>A0A7J3M2C3_ARCFL</name>
<protein>
    <recommendedName>
        <fullName evidence="4">5'-nucleotidase SurE</fullName>
        <ecNumber evidence="4">3.1.3.5</ecNumber>
    </recommendedName>
    <alternativeName>
        <fullName evidence="4">Nucleoside 5'-monophosphate phosphohydrolase</fullName>
    </alternativeName>
</protein>
<evidence type="ECO:0000259" key="5">
    <source>
        <dbReference type="Pfam" id="PF01975"/>
    </source>
</evidence>
<dbReference type="GO" id="GO:0008253">
    <property type="term" value="F:5'-nucleotidase activity"/>
    <property type="evidence" value="ECO:0007669"/>
    <property type="project" value="UniProtKB-UniRule"/>
</dbReference>
<feature type="binding site" evidence="4">
    <location>
        <position position="93"/>
    </location>
    <ligand>
        <name>a divalent metal cation</name>
        <dbReference type="ChEBI" id="CHEBI:60240"/>
    </ligand>
</feature>
<dbReference type="Gene3D" id="3.40.1210.10">
    <property type="entry name" value="Survival protein SurE-like phosphatase/nucleotidase"/>
    <property type="match status" value="1"/>
</dbReference>
<keyword evidence="4" id="KW-0547">Nucleotide-binding</keyword>
<comment type="subcellular location">
    <subcellularLocation>
        <location evidence="4">Cytoplasm</location>
    </subcellularLocation>
</comment>
<keyword evidence="4" id="KW-0963">Cytoplasm</keyword>